<evidence type="ECO:0000313" key="2">
    <source>
        <dbReference type="EMBL" id="RZU72581.1"/>
    </source>
</evidence>
<keyword evidence="3" id="KW-1185">Reference proteome</keyword>
<dbReference type="RefSeq" id="WP_130330462.1">
    <property type="nucleotide sequence ID" value="NZ_SHLD01000001.1"/>
</dbReference>
<protein>
    <submittedName>
        <fullName evidence="2">Uncharacterized protein</fullName>
    </submittedName>
</protein>
<dbReference type="Gene3D" id="2.130.10.10">
    <property type="entry name" value="YVTN repeat-like/Quinoprotein amine dehydrogenase"/>
    <property type="match status" value="1"/>
</dbReference>
<gene>
    <name evidence="2" type="ORF">EV384_0952</name>
</gene>
<organism evidence="2 3">
    <name type="scientific">Micromonospora kangleipakensis</name>
    <dbReference type="NCBI Taxonomy" id="1077942"/>
    <lineage>
        <taxon>Bacteria</taxon>
        <taxon>Bacillati</taxon>
        <taxon>Actinomycetota</taxon>
        <taxon>Actinomycetes</taxon>
        <taxon>Micromonosporales</taxon>
        <taxon>Micromonosporaceae</taxon>
        <taxon>Micromonospora</taxon>
    </lineage>
</organism>
<comment type="caution">
    <text evidence="2">The sequence shown here is derived from an EMBL/GenBank/DDBJ whole genome shotgun (WGS) entry which is preliminary data.</text>
</comment>
<sequence>MIGRGSLAVVAVLLVPALAACSIGDVRRPPPHRPSASPRPAPTAPVPTRAVGFDEVRQVRVAVPPRYDRPNVEFVDAAHGYALFAACDGVPPGRGCAALLYATVDGGRSWRALRHPRPVAANQQLYAVPEALVLLSEPYGWYTSTDGGASFAHTTGGEPAALVAAGGRYQIVEARGVIGEWDGRRLVPLAAQPSVPGLNTVGHDGDLLVAAGARDGRPYAAISRNRGRSWLATPVPAIDGEVGVLRVVLAPDGGVWLVGERSDRTGFPALWRLVDTRSWEPARAAGHPAQALSVAPIGVGLLAVTGPDGVGVVAGGRYYHVDWPLTGDHYLTVLADGTIAARGPDDVILGTGWTANRRWIKVILDGDRPAGCRSVTTAEPSRSC</sequence>
<accession>A0A4Q8B6A4</accession>
<dbReference type="AlphaFoldDB" id="A0A4Q8B6A4"/>
<dbReference type="InterPro" id="IPR036278">
    <property type="entry name" value="Sialidase_sf"/>
</dbReference>
<dbReference type="PROSITE" id="PS51257">
    <property type="entry name" value="PROKAR_LIPOPROTEIN"/>
    <property type="match status" value="1"/>
</dbReference>
<name>A0A4Q8B6A4_9ACTN</name>
<reference evidence="2 3" key="1">
    <citation type="submission" date="2019-02" db="EMBL/GenBank/DDBJ databases">
        <title>Sequencing the genomes of 1000 actinobacteria strains.</title>
        <authorList>
            <person name="Klenk H.-P."/>
        </authorList>
    </citation>
    <scope>NUCLEOTIDE SEQUENCE [LARGE SCALE GENOMIC DNA]</scope>
    <source>
        <strain evidence="2 3">DSM 45612</strain>
    </source>
</reference>
<evidence type="ECO:0000256" key="1">
    <source>
        <dbReference type="SAM" id="MobiDB-lite"/>
    </source>
</evidence>
<feature type="region of interest" description="Disordered" evidence="1">
    <location>
        <begin position="26"/>
        <end position="47"/>
    </location>
</feature>
<dbReference type="OrthoDB" id="3351730at2"/>
<proteinExistence type="predicted"/>
<dbReference type="Proteomes" id="UP000294114">
    <property type="component" value="Unassembled WGS sequence"/>
</dbReference>
<dbReference type="InterPro" id="IPR015943">
    <property type="entry name" value="WD40/YVTN_repeat-like_dom_sf"/>
</dbReference>
<evidence type="ECO:0000313" key="3">
    <source>
        <dbReference type="Proteomes" id="UP000294114"/>
    </source>
</evidence>
<dbReference type="SUPFAM" id="SSF50939">
    <property type="entry name" value="Sialidases"/>
    <property type="match status" value="1"/>
</dbReference>
<dbReference type="EMBL" id="SHLD01000001">
    <property type="protein sequence ID" value="RZU72581.1"/>
    <property type="molecule type" value="Genomic_DNA"/>
</dbReference>